<name>W9YAV4_9EURO</name>
<dbReference type="GO" id="GO:0016020">
    <property type="term" value="C:membrane"/>
    <property type="evidence" value="ECO:0007669"/>
    <property type="project" value="TreeGrafter"/>
</dbReference>
<comment type="subunit">
    <text evidence="2">Component of the Golgi-associated retrograde protein (GARP) complex.</text>
</comment>
<dbReference type="GeneID" id="19167174"/>
<comment type="similarity">
    <text evidence="1 2">Belongs to the VPS51 family.</text>
</comment>
<dbReference type="GO" id="GO:0032456">
    <property type="term" value="P:endocytic recycling"/>
    <property type="evidence" value="ECO:0007669"/>
    <property type="project" value="TreeGrafter"/>
</dbReference>
<reference evidence="4 5" key="1">
    <citation type="submission" date="2013-03" db="EMBL/GenBank/DDBJ databases">
        <title>The Genome Sequence of Capronia epimyces CBS 606.96.</title>
        <authorList>
            <consortium name="The Broad Institute Genomics Platform"/>
            <person name="Cuomo C."/>
            <person name="de Hoog S."/>
            <person name="Gorbushina A."/>
            <person name="Walker B."/>
            <person name="Young S.K."/>
            <person name="Zeng Q."/>
            <person name="Gargeya S."/>
            <person name="Fitzgerald M."/>
            <person name="Haas B."/>
            <person name="Abouelleil A."/>
            <person name="Allen A.W."/>
            <person name="Alvarado L."/>
            <person name="Arachchi H.M."/>
            <person name="Berlin A.M."/>
            <person name="Chapman S.B."/>
            <person name="Gainer-Dewar J."/>
            <person name="Goldberg J."/>
            <person name="Griggs A."/>
            <person name="Gujja S."/>
            <person name="Hansen M."/>
            <person name="Howarth C."/>
            <person name="Imamovic A."/>
            <person name="Ireland A."/>
            <person name="Larimer J."/>
            <person name="McCowan C."/>
            <person name="Murphy C."/>
            <person name="Pearson M."/>
            <person name="Poon T.W."/>
            <person name="Priest M."/>
            <person name="Roberts A."/>
            <person name="Saif S."/>
            <person name="Shea T."/>
            <person name="Sisk P."/>
            <person name="Sykes S."/>
            <person name="Wortman J."/>
            <person name="Nusbaum C."/>
            <person name="Birren B."/>
        </authorList>
    </citation>
    <scope>NUCLEOTIDE SEQUENCE [LARGE SCALE GENOMIC DNA]</scope>
    <source>
        <strain evidence="4 5">CBS 606.96</strain>
    </source>
</reference>
<evidence type="ECO:0000313" key="5">
    <source>
        <dbReference type="Proteomes" id="UP000019478"/>
    </source>
</evidence>
<accession>W9YAV4</accession>
<dbReference type="GO" id="GO:0015031">
    <property type="term" value="P:protein transport"/>
    <property type="evidence" value="ECO:0007669"/>
    <property type="project" value="UniProtKB-UniRule"/>
</dbReference>
<dbReference type="InterPro" id="IPR014812">
    <property type="entry name" value="Vps51"/>
</dbReference>
<dbReference type="OrthoDB" id="203678at2759"/>
<comment type="caution">
    <text evidence="4">The sequence shown here is derived from an EMBL/GenBank/DDBJ whole genome shotgun (WGS) entry which is preliminary data.</text>
</comment>
<comment type="subcellular location">
    <subcellularLocation>
        <location evidence="2">Golgi apparatus</location>
        <location evidence="2">trans-Golgi network</location>
    </subcellularLocation>
</comment>
<dbReference type="EMBL" id="AMGY01000002">
    <property type="protein sequence ID" value="EXJ89977.1"/>
    <property type="molecule type" value="Genomic_DNA"/>
</dbReference>
<protein>
    <recommendedName>
        <fullName evidence="2">Vacuolar protein sorting-associated protein 51 homolog</fullName>
    </recommendedName>
</protein>
<comment type="function">
    <text evidence="2">Acts as component of the GARP complex that is involved in retrograde transport from early and late endosomes to the trans-Golgi network (TGN).</text>
</comment>
<feature type="region of interest" description="Disordered" evidence="3">
    <location>
        <begin position="1"/>
        <end position="69"/>
    </location>
</feature>
<evidence type="ECO:0000256" key="2">
    <source>
        <dbReference type="RuleBase" id="RU368010"/>
    </source>
</evidence>
<dbReference type="HOGENOM" id="CLU_043566_0_0_1"/>
<keyword evidence="2" id="KW-0445">Lipid transport</keyword>
<dbReference type="GO" id="GO:0042147">
    <property type="term" value="P:retrograde transport, endosome to Golgi"/>
    <property type="evidence" value="ECO:0007669"/>
    <property type="project" value="UniProtKB-UniRule"/>
</dbReference>
<feature type="compositionally biased region" description="Polar residues" evidence="3">
    <location>
        <begin position="18"/>
        <end position="36"/>
    </location>
</feature>
<dbReference type="Proteomes" id="UP000019478">
    <property type="component" value="Unassembled WGS sequence"/>
</dbReference>
<dbReference type="GO" id="GO:0048193">
    <property type="term" value="P:Golgi vesicle transport"/>
    <property type="evidence" value="ECO:0007669"/>
    <property type="project" value="TreeGrafter"/>
</dbReference>
<dbReference type="GO" id="GO:0006869">
    <property type="term" value="P:lipid transport"/>
    <property type="evidence" value="ECO:0007669"/>
    <property type="project" value="UniProtKB-UniRule"/>
</dbReference>
<dbReference type="GO" id="GO:0000938">
    <property type="term" value="C:GARP complex"/>
    <property type="evidence" value="ECO:0007669"/>
    <property type="project" value="UniProtKB-UniRule"/>
</dbReference>
<dbReference type="eggNOG" id="KOG2346">
    <property type="taxonomic scope" value="Eukaryota"/>
</dbReference>
<dbReference type="GO" id="GO:0007030">
    <property type="term" value="P:Golgi organization"/>
    <property type="evidence" value="ECO:0007669"/>
    <property type="project" value="UniProtKB-UniRule"/>
</dbReference>
<dbReference type="PANTHER" id="PTHR15954:SF4">
    <property type="entry name" value="VACUOLAR PROTEIN SORTING-ASSOCIATED PROTEIN 51 HOMOLOG"/>
    <property type="match status" value="1"/>
</dbReference>
<gene>
    <name evidence="4" type="ORF">A1O3_03044</name>
</gene>
<organism evidence="4 5">
    <name type="scientific">Capronia epimyces CBS 606.96</name>
    <dbReference type="NCBI Taxonomy" id="1182542"/>
    <lineage>
        <taxon>Eukaryota</taxon>
        <taxon>Fungi</taxon>
        <taxon>Dikarya</taxon>
        <taxon>Ascomycota</taxon>
        <taxon>Pezizomycotina</taxon>
        <taxon>Eurotiomycetes</taxon>
        <taxon>Chaetothyriomycetidae</taxon>
        <taxon>Chaetothyriales</taxon>
        <taxon>Herpotrichiellaceae</taxon>
        <taxon>Capronia</taxon>
    </lineage>
</organism>
<sequence length="356" mass="38558">MATITSPRSESPAIGLSRITSPTMASASVTPTSSVRPSLDIPRTNTPSPAPQQHAFASASTSTTSHRRNRAALRDYYNLKGRGASGAGAAHAQDHNLSRTASMASNASASTVTSIVPSAEPSELLSSAPSSLTARLDDPDFEAESYVSDLLKTAGLRDILRTESTLVSEIRNLDGERKALVYDNYSKLIKAVGTIAEMQKGMHKREQDRFGTLETGVGITIQVQKEQTQTPGLDGVEKLAEKLDGLLNLVRDLAPTTTTDPDRSRQLLEARKQTRQKEMVKWALAAPSRLQAMLEHGHQDQAHKEYKSVVGLLDQWEGVGGVHELRARCDKVIEPAAVQTETGLERARRDDVDDPS</sequence>
<keyword evidence="2" id="KW-0653">Protein transport</keyword>
<dbReference type="GO" id="GO:0005829">
    <property type="term" value="C:cytosol"/>
    <property type="evidence" value="ECO:0007669"/>
    <property type="project" value="GOC"/>
</dbReference>
<evidence type="ECO:0000313" key="4">
    <source>
        <dbReference type="EMBL" id="EXJ89977.1"/>
    </source>
</evidence>
<dbReference type="RefSeq" id="XP_007731374.1">
    <property type="nucleotide sequence ID" value="XM_007733184.1"/>
</dbReference>
<keyword evidence="2" id="KW-0333">Golgi apparatus</keyword>
<evidence type="ECO:0000256" key="1">
    <source>
        <dbReference type="ARBA" id="ARBA00006080"/>
    </source>
</evidence>
<dbReference type="GO" id="GO:1990745">
    <property type="term" value="C:EARP complex"/>
    <property type="evidence" value="ECO:0007669"/>
    <property type="project" value="TreeGrafter"/>
</dbReference>
<dbReference type="STRING" id="1182542.W9YAV4"/>
<proteinExistence type="inferred from homology"/>
<dbReference type="Pfam" id="PF08700">
    <property type="entry name" value="VPS51_Exo84_N"/>
    <property type="match status" value="1"/>
</dbReference>
<dbReference type="PANTHER" id="PTHR15954">
    <property type="entry name" value="VACUOLAR PROTEIN SORTING-ASSOCIATED PROTEIN 51 HOMOLOG"/>
    <property type="match status" value="1"/>
</dbReference>
<dbReference type="AlphaFoldDB" id="W9YAV4"/>
<evidence type="ECO:0000256" key="3">
    <source>
        <dbReference type="SAM" id="MobiDB-lite"/>
    </source>
</evidence>
<keyword evidence="5" id="KW-1185">Reference proteome</keyword>
<keyword evidence="2" id="KW-0813">Transport</keyword>